<dbReference type="InterPro" id="IPR018060">
    <property type="entry name" value="HTH_AraC"/>
</dbReference>
<dbReference type="Gene3D" id="1.10.10.60">
    <property type="entry name" value="Homeodomain-like"/>
    <property type="match status" value="2"/>
</dbReference>
<dbReference type="InterPro" id="IPR035451">
    <property type="entry name" value="Ada-like_dom_sf"/>
</dbReference>
<keyword evidence="4" id="KW-0238">DNA-binding</keyword>
<accession>A0ABQ1FTY2</accession>
<gene>
    <name evidence="8" type="ORF">GCM10010917_13750</name>
</gene>
<dbReference type="PIRSF" id="PIRSF000408">
    <property type="entry name" value="Alkyltransferas_AdaA"/>
    <property type="match status" value="1"/>
</dbReference>
<keyword evidence="6" id="KW-0804">Transcription</keyword>
<dbReference type="SUPFAM" id="SSF46689">
    <property type="entry name" value="Homeodomain-like"/>
    <property type="match status" value="2"/>
</dbReference>
<keyword evidence="3" id="KW-0805">Transcription regulation</keyword>
<dbReference type="Pfam" id="PF12833">
    <property type="entry name" value="HTH_18"/>
    <property type="match status" value="1"/>
</dbReference>
<evidence type="ECO:0000313" key="9">
    <source>
        <dbReference type="Proteomes" id="UP000609323"/>
    </source>
</evidence>
<evidence type="ECO:0000256" key="5">
    <source>
        <dbReference type="ARBA" id="ARBA00023159"/>
    </source>
</evidence>
<comment type="cofactor">
    <cofactor evidence="1">
        <name>Zn(2+)</name>
        <dbReference type="ChEBI" id="CHEBI:29105"/>
    </cofactor>
</comment>
<dbReference type="PRINTS" id="PR00032">
    <property type="entry name" value="HTHARAC"/>
</dbReference>
<dbReference type="PANTHER" id="PTHR43280">
    <property type="entry name" value="ARAC-FAMILY TRANSCRIPTIONAL REGULATOR"/>
    <property type="match status" value="1"/>
</dbReference>
<organism evidence="8 9">
    <name type="scientific">Paenibacillus physcomitrellae</name>
    <dbReference type="NCBI Taxonomy" id="1619311"/>
    <lineage>
        <taxon>Bacteria</taxon>
        <taxon>Bacillati</taxon>
        <taxon>Bacillota</taxon>
        <taxon>Bacilli</taxon>
        <taxon>Bacillales</taxon>
        <taxon>Paenibacillaceae</taxon>
        <taxon>Paenibacillus</taxon>
    </lineage>
</organism>
<evidence type="ECO:0000313" key="8">
    <source>
        <dbReference type="EMBL" id="GGA29921.1"/>
    </source>
</evidence>
<reference evidence="9" key="1">
    <citation type="journal article" date="2019" name="Int. J. Syst. Evol. Microbiol.">
        <title>The Global Catalogue of Microorganisms (GCM) 10K type strain sequencing project: providing services to taxonomists for standard genome sequencing and annotation.</title>
        <authorList>
            <consortium name="The Broad Institute Genomics Platform"/>
            <consortium name="The Broad Institute Genome Sequencing Center for Infectious Disease"/>
            <person name="Wu L."/>
            <person name="Ma J."/>
        </authorList>
    </citation>
    <scope>NUCLEOTIDE SEQUENCE [LARGE SCALE GENOMIC DNA]</scope>
    <source>
        <strain evidence="9">CGMCC 1.15044</strain>
    </source>
</reference>
<dbReference type="InterPro" id="IPR020449">
    <property type="entry name" value="Tscrpt_reg_AraC-type_HTH"/>
</dbReference>
<dbReference type="InterPro" id="IPR004026">
    <property type="entry name" value="Ada_DNA_repair_Zn-bd"/>
</dbReference>
<dbReference type="Proteomes" id="UP000609323">
    <property type="component" value="Unassembled WGS sequence"/>
</dbReference>
<evidence type="ECO:0000256" key="4">
    <source>
        <dbReference type="ARBA" id="ARBA00023125"/>
    </source>
</evidence>
<dbReference type="InterPro" id="IPR009057">
    <property type="entry name" value="Homeodomain-like_sf"/>
</dbReference>
<dbReference type="Gene3D" id="3.40.10.10">
    <property type="entry name" value="DNA Methylphosphotriester Repair Domain"/>
    <property type="match status" value="1"/>
</dbReference>
<dbReference type="PANTHER" id="PTHR43280:SF30">
    <property type="entry name" value="MMSAB OPERON REGULATORY PROTEIN"/>
    <property type="match status" value="1"/>
</dbReference>
<sequence length="193" mass="22083">MQQELFDRIYASLAKKETTYDGIYYTCVKTTRIFCRPSCRARTPLPRNILFVTTVQEARNAGFRPCKRCRPELPGKQNPDERLAAEVNKLLANSLHRSMTLQEIADALVISPFHLQRLYKRITGSTPAVHLQKLRLAEARKRLESSDGADTISAVAKAVGYRSHSHFSSWFSQETGMTPSEYREVYKERSQGR</sequence>
<keyword evidence="5" id="KW-0010">Activator</keyword>
<dbReference type="PROSITE" id="PS01124">
    <property type="entry name" value="HTH_ARAC_FAMILY_2"/>
    <property type="match status" value="1"/>
</dbReference>
<keyword evidence="9" id="KW-1185">Reference proteome</keyword>
<name>A0ABQ1FTY2_9BACL</name>
<keyword evidence="2" id="KW-0489">Methyltransferase</keyword>
<dbReference type="Pfam" id="PF02805">
    <property type="entry name" value="Ada_Zn_binding"/>
    <property type="match status" value="1"/>
</dbReference>
<evidence type="ECO:0000256" key="2">
    <source>
        <dbReference type="ARBA" id="ARBA00022603"/>
    </source>
</evidence>
<protein>
    <submittedName>
        <fullName evidence="8">AraC family transcriptional regulator</fullName>
    </submittedName>
</protein>
<dbReference type="InterPro" id="IPR016220">
    <property type="entry name" value="Me-P-triester_DNA_alkyl-Trfase"/>
</dbReference>
<evidence type="ECO:0000259" key="7">
    <source>
        <dbReference type="PROSITE" id="PS01124"/>
    </source>
</evidence>
<dbReference type="SMART" id="SM00342">
    <property type="entry name" value="HTH_ARAC"/>
    <property type="match status" value="1"/>
</dbReference>
<evidence type="ECO:0000256" key="6">
    <source>
        <dbReference type="ARBA" id="ARBA00023163"/>
    </source>
</evidence>
<comment type="caution">
    <text evidence="8">The sequence shown here is derived from an EMBL/GenBank/DDBJ whole genome shotgun (WGS) entry which is preliminary data.</text>
</comment>
<dbReference type="SUPFAM" id="SSF57884">
    <property type="entry name" value="Ada DNA repair protein, N-terminal domain (N-Ada 10)"/>
    <property type="match status" value="1"/>
</dbReference>
<dbReference type="RefSeq" id="WP_094092856.1">
    <property type="nucleotide sequence ID" value="NZ_BMHF01000003.1"/>
</dbReference>
<evidence type="ECO:0000256" key="3">
    <source>
        <dbReference type="ARBA" id="ARBA00023015"/>
    </source>
</evidence>
<proteinExistence type="predicted"/>
<evidence type="ECO:0000256" key="1">
    <source>
        <dbReference type="ARBA" id="ARBA00001947"/>
    </source>
</evidence>
<keyword evidence="2" id="KW-0808">Transferase</keyword>
<dbReference type="EMBL" id="BMHF01000003">
    <property type="protein sequence ID" value="GGA29921.1"/>
    <property type="molecule type" value="Genomic_DNA"/>
</dbReference>
<feature type="domain" description="HTH araC/xylS-type" evidence="7">
    <location>
        <begin position="85"/>
        <end position="185"/>
    </location>
</feature>